<feature type="region of interest" description="Disordered" evidence="7">
    <location>
        <begin position="1"/>
        <end position="33"/>
    </location>
</feature>
<keyword evidence="6" id="KW-0460">Magnesium</keyword>
<dbReference type="GO" id="GO:0001664">
    <property type="term" value="F:G protein-coupled receptor binding"/>
    <property type="evidence" value="ECO:0007669"/>
    <property type="project" value="TreeGrafter"/>
</dbReference>
<keyword evidence="1 6" id="KW-0479">Metal-binding</keyword>
<dbReference type="OrthoDB" id="5817230at2759"/>
<dbReference type="PANTHER" id="PTHR10218:SF360">
    <property type="entry name" value="GUANINE NUCLEOTIDE-BINDING PROTEIN SUBUNIT ALPHA HOMOLOG"/>
    <property type="match status" value="1"/>
</dbReference>
<dbReference type="Proteomes" id="UP000307440">
    <property type="component" value="Unassembled WGS sequence"/>
</dbReference>
<gene>
    <name evidence="8" type="ORF">FA15DRAFT_668461</name>
</gene>
<dbReference type="STRING" id="230819.A0A5C3KZ38"/>
<dbReference type="PRINTS" id="PR00318">
    <property type="entry name" value="GPROTEINA"/>
</dbReference>
<evidence type="ECO:0000256" key="7">
    <source>
        <dbReference type="SAM" id="MobiDB-lite"/>
    </source>
</evidence>
<dbReference type="AlphaFoldDB" id="A0A5C3KZ38"/>
<evidence type="ECO:0000256" key="6">
    <source>
        <dbReference type="PIRSR" id="PIRSR601019-2"/>
    </source>
</evidence>
<keyword evidence="4" id="KW-0807">Transducer</keyword>
<evidence type="ECO:0000313" key="8">
    <source>
        <dbReference type="EMBL" id="TFK25565.1"/>
    </source>
</evidence>
<dbReference type="Pfam" id="PF00503">
    <property type="entry name" value="G-alpha"/>
    <property type="match status" value="1"/>
</dbReference>
<dbReference type="GO" id="GO:0031683">
    <property type="term" value="F:G-protein beta/gamma-subunit complex binding"/>
    <property type="evidence" value="ECO:0007669"/>
    <property type="project" value="InterPro"/>
</dbReference>
<dbReference type="EMBL" id="ML210185">
    <property type="protein sequence ID" value="TFK25565.1"/>
    <property type="molecule type" value="Genomic_DNA"/>
</dbReference>
<dbReference type="GO" id="GO:0005737">
    <property type="term" value="C:cytoplasm"/>
    <property type="evidence" value="ECO:0007669"/>
    <property type="project" value="TreeGrafter"/>
</dbReference>
<dbReference type="GO" id="GO:0005525">
    <property type="term" value="F:GTP binding"/>
    <property type="evidence" value="ECO:0007669"/>
    <property type="project" value="UniProtKB-KW"/>
</dbReference>
<evidence type="ECO:0000256" key="2">
    <source>
        <dbReference type="ARBA" id="ARBA00022741"/>
    </source>
</evidence>
<name>A0A5C3KZ38_COPMA</name>
<dbReference type="Gene3D" id="1.10.400.10">
    <property type="entry name" value="GI Alpha 1, domain 2-like"/>
    <property type="match status" value="1"/>
</dbReference>
<accession>A0A5C3KZ38</accession>
<dbReference type="SMART" id="SM00275">
    <property type="entry name" value="G_alpha"/>
    <property type="match status" value="1"/>
</dbReference>
<dbReference type="Gene3D" id="3.40.50.300">
    <property type="entry name" value="P-loop containing nucleotide triphosphate hydrolases"/>
    <property type="match status" value="2"/>
</dbReference>
<dbReference type="InterPro" id="IPR027417">
    <property type="entry name" value="P-loop_NTPase"/>
</dbReference>
<evidence type="ECO:0000256" key="3">
    <source>
        <dbReference type="ARBA" id="ARBA00023134"/>
    </source>
</evidence>
<protein>
    <submittedName>
        <fullName evidence="8">G-alpha-domain-containing protein</fullName>
    </submittedName>
</protein>
<dbReference type="GO" id="GO:0003924">
    <property type="term" value="F:GTPase activity"/>
    <property type="evidence" value="ECO:0007669"/>
    <property type="project" value="InterPro"/>
</dbReference>
<feature type="binding site" evidence="5">
    <location>
        <begin position="371"/>
        <end position="374"/>
    </location>
    <ligand>
        <name>GTP</name>
        <dbReference type="ChEBI" id="CHEBI:37565"/>
    </ligand>
</feature>
<evidence type="ECO:0000256" key="4">
    <source>
        <dbReference type="ARBA" id="ARBA00023224"/>
    </source>
</evidence>
<dbReference type="GO" id="GO:0046872">
    <property type="term" value="F:metal ion binding"/>
    <property type="evidence" value="ECO:0007669"/>
    <property type="project" value="UniProtKB-KW"/>
</dbReference>
<keyword evidence="2 5" id="KW-0547">Nucleotide-binding</keyword>
<feature type="binding site" evidence="6">
    <location>
        <position position="278"/>
    </location>
    <ligand>
        <name>Mg(2+)</name>
        <dbReference type="ChEBI" id="CHEBI:18420"/>
    </ligand>
</feature>
<feature type="binding site" evidence="5">
    <location>
        <begin position="247"/>
        <end position="248"/>
    </location>
    <ligand>
        <name>GTP</name>
        <dbReference type="ChEBI" id="CHEBI:37565"/>
    </ligand>
</feature>
<feature type="compositionally biased region" description="Basic and acidic residues" evidence="7">
    <location>
        <begin position="22"/>
        <end position="31"/>
    </location>
</feature>
<proteinExistence type="predicted"/>
<evidence type="ECO:0000256" key="5">
    <source>
        <dbReference type="PIRSR" id="PIRSR601019-1"/>
    </source>
</evidence>
<dbReference type="InterPro" id="IPR011025">
    <property type="entry name" value="GproteinA_insert"/>
</dbReference>
<dbReference type="PANTHER" id="PTHR10218">
    <property type="entry name" value="GTP-BINDING PROTEIN ALPHA SUBUNIT"/>
    <property type="match status" value="1"/>
</dbReference>
<evidence type="ECO:0000256" key="1">
    <source>
        <dbReference type="ARBA" id="ARBA00022723"/>
    </source>
</evidence>
<reference evidence="8 9" key="1">
    <citation type="journal article" date="2019" name="Nat. Ecol. Evol.">
        <title>Megaphylogeny resolves global patterns of mushroom evolution.</title>
        <authorList>
            <person name="Varga T."/>
            <person name="Krizsan K."/>
            <person name="Foldi C."/>
            <person name="Dima B."/>
            <person name="Sanchez-Garcia M."/>
            <person name="Sanchez-Ramirez S."/>
            <person name="Szollosi G.J."/>
            <person name="Szarkandi J.G."/>
            <person name="Papp V."/>
            <person name="Albert L."/>
            <person name="Andreopoulos W."/>
            <person name="Angelini C."/>
            <person name="Antonin V."/>
            <person name="Barry K.W."/>
            <person name="Bougher N.L."/>
            <person name="Buchanan P."/>
            <person name="Buyck B."/>
            <person name="Bense V."/>
            <person name="Catcheside P."/>
            <person name="Chovatia M."/>
            <person name="Cooper J."/>
            <person name="Damon W."/>
            <person name="Desjardin D."/>
            <person name="Finy P."/>
            <person name="Geml J."/>
            <person name="Haridas S."/>
            <person name="Hughes K."/>
            <person name="Justo A."/>
            <person name="Karasinski D."/>
            <person name="Kautmanova I."/>
            <person name="Kiss B."/>
            <person name="Kocsube S."/>
            <person name="Kotiranta H."/>
            <person name="LaButti K.M."/>
            <person name="Lechner B.E."/>
            <person name="Liimatainen K."/>
            <person name="Lipzen A."/>
            <person name="Lukacs Z."/>
            <person name="Mihaltcheva S."/>
            <person name="Morgado L.N."/>
            <person name="Niskanen T."/>
            <person name="Noordeloos M.E."/>
            <person name="Ohm R.A."/>
            <person name="Ortiz-Santana B."/>
            <person name="Ovrebo C."/>
            <person name="Racz N."/>
            <person name="Riley R."/>
            <person name="Savchenko A."/>
            <person name="Shiryaev A."/>
            <person name="Soop K."/>
            <person name="Spirin V."/>
            <person name="Szebenyi C."/>
            <person name="Tomsovsky M."/>
            <person name="Tulloss R.E."/>
            <person name="Uehling J."/>
            <person name="Grigoriev I.V."/>
            <person name="Vagvolgyi C."/>
            <person name="Papp T."/>
            <person name="Martin F.M."/>
            <person name="Miettinen O."/>
            <person name="Hibbett D.S."/>
            <person name="Nagy L.G."/>
        </authorList>
    </citation>
    <scope>NUCLEOTIDE SEQUENCE [LARGE SCALE GENOMIC DNA]</scope>
    <source>
        <strain evidence="8 9">CBS 121175</strain>
    </source>
</reference>
<organism evidence="8 9">
    <name type="scientific">Coprinopsis marcescibilis</name>
    <name type="common">Agaric fungus</name>
    <name type="synonym">Psathyrella marcescibilis</name>
    <dbReference type="NCBI Taxonomy" id="230819"/>
    <lineage>
        <taxon>Eukaryota</taxon>
        <taxon>Fungi</taxon>
        <taxon>Dikarya</taxon>
        <taxon>Basidiomycota</taxon>
        <taxon>Agaricomycotina</taxon>
        <taxon>Agaricomycetes</taxon>
        <taxon>Agaricomycetidae</taxon>
        <taxon>Agaricales</taxon>
        <taxon>Agaricineae</taxon>
        <taxon>Psathyrellaceae</taxon>
        <taxon>Coprinopsis</taxon>
    </lineage>
</organism>
<dbReference type="SUPFAM" id="SSF52540">
    <property type="entry name" value="P-loop containing nucleoside triphosphate hydrolases"/>
    <property type="match status" value="1"/>
</dbReference>
<sequence length="460" mass="52778">MPSRDDFDPLTLAMAPPPDETPEQRKQRLQEEAEALQVSKQIDAELKADKLALKKRKEAVQVLVLGQSLSGKSTTIKNFQMRYAQKSWHDERDSWKAVVLLNLVRIVNTVVDVLNETMDNTLLLSQEGNPGFHTHLTEQHRTTIRRLGVLRQIEKDLRMFLGAAASEVEEADLRQEDHAHGIQEFSLRSYSGWKGILDRVRNPEPGNKDQQRKAFQVATGCRADISWIWNDAATQYVLKSRQISLEDSPGFFLNDLDRILRSDYLPSDSDIVRARLRTTGVQEYYFRLDRTNHTSVDWIIYDVAGARTSRAAWIPYFKEITALIFLAPLSSFDEPLAEDPTITRLEDTFMLWKTICSNKLLAQVQIILFMNKTDILRRKLESGIQVKNYIPEFRDKNNDYETVSSWFKKLFKRLYFANSGAGREFIAHFTSVVDTESTAQTLAAVQSAILRNDFVNTGLL</sequence>
<evidence type="ECO:0000313" key="9">
    <source>
        <dbReference type="Proteomes" id="UP000307440"/>
    </source>
</evidence>
<dbReference type="GO" id="GO:0005834">
    <property type="term" value="C:heterotrimeric G-protein complex"/>
    <property type="evidence" value="ECO:0007669"/>
    <property type="project" value="TreeGrafter"/>
</dbReference>
<keyword evidence="9" id="KW-1185">Reference proteome</keyword>
<dbReference type="InterPro" id="IPR001019">
    <property type="entry name" value="Gprotein_alpha_su"/>
</dbReference>
<keyword evidence="3 5" id="KW-0342">GTP-binding</keyword>
<dbReference type="GO" id="GO:0007188">
    <property type="term" value="P:adenylate cyclase-modulating G protein-coupled receptor signaling pathway"/>
    <property type="evidence" value="ECO:0007669"/>
    <property type="project" value="TreeGrafter"/>
</dbReference>
<dbReference type="FunFam" id="3.40.50.300:FF:000692">
    <property type="entry name" value="Guanine nucleotide-binding protein subunit alpha"/>
    <property type="match status" value="1"/>
</dbReference>
<dbReference type="PROSITE" id="PS51882">
    <property type="entry name" value="G_ALPHA"/>
    <property type="match status" value="1"/>
</dbReference>
<dbReference type="SUPFAM" id="SSF47895">
    <property type="entry name" value="Transducin (alpha subunit), insertion domain"/>
    <property type="match status" value="1"/>
</dbReference>